<keyword evidence="2 12" id="KW-0813">Transport</keyword>
<keyword evidence="5 12" id="KW-0812">Transmembrane</keyword>
<dbReference type="PANTHER" id="PTHR32552">
    <property type="entry name" value="FERRICHROME IRON RECEPTOR-RELATED"/>
    <property type="match status" value="1"/>
</dbReference>
<keyword evidence="16" id="KW-1185">Reference proteome</keyword>
<dbReference type="InterPro" id="IPR011662">
    <property type="entry name" value="Secretin/TonB_short_N"/>
</dbReference>
<keyword evidence="8" id="KW-0406">Ion transport</keyword>
<evidence type="ECO:0000256" key="9">
    <source>
        <dbReference type="ARBA" id="ARBA00023077"/>
    </source>
</evidence>
<evidence type="ECO:0000256" key="5">
    <source>
        <dbReference type="ARBA" id="ARBA00022692"/>
    </source>
</evidence>
<dbReference type="Gene3D" id="2.40.170.20">
    <property type="entry name" value="TonB-dependent receptor, beta-barrel domain"/>
    <property type="match status" value="1"/>
</dbReference>
<dbReference type="GO" id="GO:0015344">
    <property type="term" value="F:siderophore uptake transmembrane transporter activity"/>
    <property type="evidence" value="ECO:0007669"/>
    <property type="project" value="TreeGrafter"/>
</dbReference>
<evidence type="ECO:0000256" key="1">
    <source>
        <dbReference type="ARBA" id="ARBA00004571"/>
    </source>
</evidence>
<dbReference type="Pfam" id="PF07660">
    <property type="entry name" value="STN"/>
    <property type="match status" value="1"/>
</dbReference>
<protein>
    <recommendedName>
        <fullName evidence="14">Secretin/TonB short N-terminal domain-containing protein</fullName>
    </recommendedName>
</protein>
<dbReference type="GO" id="GO:0009279">
    <property type="term" value="C:cell outer membrane"/>
    <property type="evidence" value="ECO:0007669"/>
    <property type="project" value="UniProtKB-SubCell"/>
</dbReference>
<keyword evidence="9 13" id="KW-0798">TonB box</keyword>
<sequence length="816" mass="92465">MQENLTLVYVAQLTNDIQANAVQGEMNIKQALRALLKNTGLRATVSNSRMIKISRTQQPVEGFNIRKYRVKPTVKKAQQAAEQTTQEAEIEAIQVVAKIISPYNLEATVSSTKTQRDFLTTPQIVNAVTESLSQDVGARSYTESSLLASSVNFLERSTGVVEELRLRGFAYPSLKINGVGAHAYISPVDIAFIRDIEIAKGPGSVLFGRMEPGGIINMMLKSPQNSRNSFQLQGASDDYQRLELDLSRSDDDATAIRGIAYTQKHGSESELDQDDGHGVMLALAHHLPNDSELNLHYRFESSDALQRFGSPVDGFNNAVDVFINEEDDIEFVPTRETDLRSGLEEKRHSFYFSINDWLLGDWSADLYLQYDQYSADSLLNYPVIEGFELEIDGELFSDDELTSALLADDEFLEEVLRGLELITLEDSNLGFESDVFQFDTHFFSSELTLYNSQQLHQSLLPEGTQLEQLYGINFNYSKPETLIWQTHDIRSNFVPVEQAETLFNSEAASNDVRDINTGLFAQWAINWHEFTLFAGSRLDYLRFSADREGYQSEEDFFESSHRIGGVYQLSQDSSIFINYSESFTPQFSVAELPIDGQPELPEELDDEDEGSEEFEDLFTEVIAFNQPAQSKQYEIGFKKQFASGRLQSSCALFNIEKRHIVSDIYAQRSRGLECDLSGSLNRSWHITLAASLLDAEITSADSDELLNKQPRMTPGRNFRLWITKILPQWQTFDSRLGFGLIHVGERFIDSSNEEQLEAYTTVDFGWFASYQNRLKLSLLLRNAFDEQYIEGAFNASPAWTSQGLQRTLELRLTWVF</sequence>
<gene>
    <name evidence="15" type="ORF">MACH26_02840</name>
</gene>
<dbReference type="InterPro" id="IPR036942">
    <property type="entry name" value="Beta-barrel_TonB_sf"/>
</dbReference>
<evidence type="ECO:0000256" key="11">
    <source>
        <dbReference type="ARBA" id="ARBA00023237"/>
    </source>
</evidence>
<evidence type="ECO:0000256" key="13">
    <source>
        <dbReference type="RuleBase" id="RU003357"/>
    </source>
</evidence>
<dbReference type="Pfam" id="PF07715">
    <property type="entry name" value="Plug"/>
    <property type="match status" value="1"/>
</dbReference>
<evidence type="ECO:0000256" key="12">
    <source>
        <dbReference type="PROSITE-ProRule" id="PRU01360"/>
    </source>
</evidence>
<dbReference type="EMBL" id="AP027272">
    <property type="protein sequence ID" value="BDX04763.1"/>
    <property type="molecule type" value="Genomic_DNA"/>
</dbReference>
<keyword evidence="11 12" id="KW-0998">Cell outer membrane</keyword>
<comment type="similarity">
    <text evidence="12 13">Belongs to the TonB-dependent receptor family.</text>
</comment>
<comment type="subcellular location">
    <subcellularLocation>
        <location evidence="1 12">Cell outer membrane</location>
        <topology evidence="1 12">Multi-pass membrane protein</topology>
    </subcellularLocation>
</comment>
<dbReference type="Pfam" id="PF00593">
    <property type="entry name" value="TonB_dep_Rec_b-barrel"/>
    <property type="match status" value="1"/>
</dbReference>
<dbReference type="InterPro" id="IPR012910">
    <property type="entry name" value="Plug_dom"/>
</dbReference>
<keyword evidence="10 12" id="KW-0472">Membrane</keyword>
<dbReference type="InterPro" id="IPR039426">
    <property type="entry name" value="TonB-dep_rcpt-like"/>
</dbReference>
<dbReference type="SUPFAM" id="SSF56935">
    <property type="entry name" value="Porins"/>
    <property type="match status" value="1"/>
</dbReference>
<evidence type="ECO:0000256" key="7">
    <source>
        <dbReference type="ARBA" id="ARBA00023004"/>
    </source>
</evidence>
<evidence type="ECO:0000313" key="16">
    <source>
        <dbReference type="Proteomes" id="UP001333710"/>
    </source>
</evidence>
<evidence type="ECO:0000256" key="4">
    <source>
        <dbReference type="ARBA" id="ARBA00022496"/>
    </source>
</evidence>
<keyword evidence="7" id="KW-0408">Iron</keyword>
<dbReference type="PROSITE" id="PS52016">
    <property type="entry name" value="TONB_DEPENDENT_REC_3"/>
    <property type="match status" value="1"/>
</dbReference>
<evidence type="ECO:0000256" key="3">
    <source>
        <dbReference type="ARBA" id="ARBA00022452"/>
    </source>
</evidence>
<keyword evidence="4" id="KW-0410">Iron transport</keyword>
<evidence type="ECO:0000256" key="10">
    <source>
        <dbReference type="ARBA" id="ARBA00023136"/>
    </source>
</evidence>
<organism evidence="15 16">
    <name type="scientific">Planctobacterium marinum</name>
    <dbReference type="NCBI Taxonomy" id="1631968"/>
    <lineage>
        <taxon>Bacteria</taxon>
        <taxon>Pseudomonadati</taxon>
        <taxon>Pseudomonadota</taxon>
        <taxon>Gammaproteobacteria</taxon>
        <taxon>Alteromonadales</taxon>
        <taxon>Alteromonadaceae</taxon>
        <taxon>Planctobacterium</taxon>
    </lineage>
</organism>
<dbReference type="InterPro" id="IPR000531">
    <property type="entry name" value="Beta-barrel_TonB"/>
</dbReference>
<dbReference type="InterPro" id="IPR037066">
    <property type="entry name" value="Plug_dom_sf"/>
</dbReference>
<feature type="domain" description="Secretin/TonB short N-terminal" evidence="14">
    <location>
        <begin position="5"/>
        <end position="56"/>
    </location>
</feature>
<evidence type="ECO:0000313" key="15">
    <source>
        <dbReference type="EMBL" id="BDX04763.1"/>
    </source>
</evidence>
<proteinExistence type="inferred from homology"/>
<dbReference type="KEGG" id="pmaw:MACH26_02840"/>
<keyword evidence="6" id="KW-0732">Signal</keyword>
<dbReference type="Proteomes" id="UP001333710">
    <property type="component" value="Chromosome"/>
</dbReference>
<dbReference type="PANTHER" id="PTHR32552:SF68">
    <property type="entry name" value="FERRICHROME OUTER MEMBRANE TRANSPORTER_PHAGE RECEPTOR"/>
    <property type="match status" value="1"/>
</dbReference>
<dbReference type="SMART" id="SM00965">
    <property type="entry name" value="STN"/>
    <property type="match status" value="1"/>
</dbReference>
<evidence type="ECO:0000259" key="14">
    <source>
        <dbReference type="SMART" id="SM00965"/>
    </source>
</evidence>
<evidence type="ECO:0000256" key="8">
    <source>
        <dbReference type="ARBA" id="ARBA00023065"/>
    </source>
</evidence>
<dbReference type="Gene3D" id="3.55.50.30">
    <property type="match status" value="1"/>
</dbReference>
<keyword evidence="3 12" id="KW-1134">Transmembrane beta strand</keyword>
<dbReference type="AlphaFoldDB" id="A0AA48HD15"/>
<name>A0AA48HD15_9ALTE</name>
<evidence type="ECO:0000256" key="6">
    <source>
        <dbReference type="ARBA" id="ARBA00022729"/>
    </source>
</evidence>
<reference evidence="15" key="1">
    <citation type="submission" date="2023-01" db="EMBL/GenBank/DDBJ databases">
        <title>Complete genome sequence of Planctobacterium marinum strain Dej080120_11.</title>
        <authorList>
            <person name="Ueki S."/>
            <person name="Maruyama F."/>
        </authorList>
    </citation>
    <scope>NUCLEOTIDE SEQUENCE</scope>
    <source>
        <strain evidence="15">Dej080120_11</strain>
    </source>
</reference>
<accession>A0AA48HD15</accession>
<evidence type="ECO:0000256" key="2">
    <source>
        <dbReference type="ARBA" id="ARBA00022448"/>
    </source>
</evidence>
<dbReference type="Gene3D" id="2.170.130.10">
    <property type="entry name" value="TonB-dependent receptor, plug domain"/>
    <property type="match status" value="1"/>
</dbReference>